<evidence type="ECO:0000256" key="17">
    <source>
        <dbReference type="SAM" id="SignalP"/>
    </source>
</evidence>
<dbReference type="EMBL" id="MU838998">
    <property type="protein sequence ID" value="KAK1771938.1"/>
    <property type="molecule type" value="Genomic_DNA"/>
</dbReference>
<evidence type="ECO:0000256" key="5">
    <source>
        <dbReference type="ARBA" id="ARBA00022525"/>
    </source>
</evidence>
<dbReference type="Pfam" id="PF00082">
    <property type="entry name" value="Peptidase_S8"/>
    <property type="match status" value="1"/>
</dbReference>
<dbReference type="PANTHER" id="PTHR14218:SF34">
    <property type="entry name" value="TRIPEPTIDYL-PEPTIDASE SED4"/>
    <property type="match status" value="1"/>
</dbReference>
<dbReference type="CDD" id="cd11377">
    <property type="entry name" value="Pro-peptidase_S53"/>
    <property type="match status" value="1"/>
</dbReference>
<feature type="region of interest" description="Disordered" evidence="16">
    <location>
        <begin position="179"/>
        <end position="199"/>
    </location>
</feature>
<keyword evidence="13" id="KW-0865">Zymogen</keyword>
<dbReference type="CDD" id="cd04056">
    <property type="entry name" value="Peptidases_S53"/>
    <property type="match status" value="1"/>
</dbReference>
<feature type="active site" description="Charge relay system" evidence="15">
    <location>
        <position position="501"/>
    </location>
</feature>
<dbReference type="FunFam" id="3.40.50.200:FF:000015">
    <property type="entry name" value="Tripeptidyl peptidase A"/>
    <property type="match status" value="1"/>
</dbReference>
<dbReference type="GO" id="GO:0046872">
    <property type="term" value="F:metal ion binding"/>
    <property type="evidence" value="ECO:0007669"/>
    <property type="project" value="UniProtKB-UniRule"/>
</dbReference>
<dbReference type="SUPFAM" id="SSF52743">
    <property type="entry name" value="Subtilisin-like"/>
    <property type="match status" value="1"/>
</dbReference>
<dbReference type="GO" id="GO:0005576">
    <property type="term" value="C:extracellular region"/>
    <property type="evidence" value="ECO:0007669"/>
    <property type="project" value="UniProtKB-SubCell"/>
</dbReference>
<dbReference type="GO" id="GO:0008240">
    <property type="term" value="F:tripeptidyl-peptidase activity"/>
    <property type="evidence" value="ECO:0007669"/>
    <property type="project" value="UniProtKB-EC"/>
</dbReference>
<dbReference type="InterPro" id="IPR050819">
    <property type="entry name" value="Tripeptidyl-peptidase_I"/>
</dbReference>
<dbReference type="GeneID" id="85315841"/>
<dbReference type="InterPro" id="IPR000209">
    <property type="entry name" value="Peptidase_S8/S53_dom"/>
</dbReference>
<evidence type="ECO:0000256" key="9">
    <source>
        <dbReference type="ARBA" id="ARBA00022801"/>
    </source>
</evidence>
<evidence type="ECO:0000256" key="4">
    <source>
        <dbReference type="ARBA" id="ARBA00012462"/>
    </source>
</evidence>
<evidence type="ECO:0000256" key="7">
    <source>
        <dbReference type="ARBA" id="ARBA00022723"/>
    </source>
</evidence>
<dbReference type="RefSeq" id="XP_060288151.1">
    <property type="nucleotide sequence ID" value="XM_060432654.1"/>
</dbReference>
<protein>
    <recommendedName>
        <fullName evidence="4">tripeptidyl-peptidase II</fullName>
        <ecNumber evidence="4">3.4.14.10</ecNumber>
    </recommendedName>
</protein>
<dbReference type="SMART" id="SM00944">
    <property type="entry name" value="Pro-kuma_activ"/>
    <property type="match status" value="1"/>
</dbReference>
<keyword evidence="20" id="KW-1185">Reference proteome</keyword>
<keyword evidence="11 15" id="KW-0106">Calcium</keyword>
<dbReference type="EC" id="3.4.14.10" evidence="4"/>
<feature type="binding site" evidence="15">
    <location>
        <position position="574"/>
    </location>
    <ligand>
        <name>Ca(2+)</name>
        <dbReference type="ChEBI" id="CHEBI:29108"/>
    </ligand>
</feature>
<evidence type="ECO:0000313" key="20">
    <source>
        <dbReference type="Proteomes" id="UP001244011"/>
    </source>
</evidence>
<comment type="caution">
    <text evidence="19">The sequence shown here is derived from an EMBL/GenBank/DDBJ whole genome shotgun (WGS) entry which is preliminary data.</text>
</comment>
<evidence type="ECO:0000313" key="19">
    <source>
        <dbReference type="EMBL" id="KAK1771938.1"/>
    </source>
</evidence>
<keyword evidence="9 15" id="KW-0378">Hydrolase</keyword>
<dbReference type="PANTHER" id="PTHR14218">
    <property type="entry name" value="PROTEASE S8 TRIPEPTIDYL PEPTIDASE I CLN2"/>
    <property type="match status" value="1"/>
</dbReference>
<comment type="subcellular location">
    <subcellularLocation>
        <location evidence="3">Secreted</location>
        <location evidence="3">Extracellular space</location>
    </subcellularLocation>
</comment>
<evidence type="ECO:0000256" key="14">
    <source>
        <dbReference type="ARBA" id="ARBA00023180"/>
    </source>
</evidence>
<feature type="binding site" evidence="15">
    <location>
        <position position="572"/>
    </location>
    <ligand>
        <name>Ca(2+)</name>
        <dbReference type="ChEBI" id="CHEBI:29108"/>
    </ligand>
</feature>
<keyword evidence="8 17" id="KW-0732">Signal</keyword>
<organism evidence="19 20">
    <name type="scientific">Phialemonium atrogriseum</name>
    <dbReference type="NCBI Taxonomy" id="1093897"/>
    <lineage>
        <taxon>Eukaryota</taxon>
        <taxon>Fungi</taxon>
        <taxon>Dikarya</taxon>
        <taxon>Ascomycota</taxon>
        <taxon>Pezizomycotina</taxon>
        <taxon>Sordariomycetes</taxon>
        <taxon>Sordariomycetidae</taxon>
        <taxon>Cephalothecales</taxon>
        <taxon>Cephalothecaceae</taxon>
        <taxon>Phialemonium</taxon>
    </lineage>
</organism>
<comment type="catalytic activity">
    <reaction evidence="1">
        <text>Release of an N-terminal tripeptide from a polypeptide.</text>
        <dbReference type="EC" id="3.4.14.10"/>
    </reaction>
</comment>
<dbReference type="InterPro" id="IPR030400">
    <property type="entry name" value="Sedolisin_dom"/>
</dbReference>
<evidence type="ECO:0000256" key="2">
    <source>
        <dbReference type="ARBA" id="ARBA00002451"/>
    </source>
</evidence>
<dbReference type="InterPro" id="IPR036852">
    <property type="entry name" value="Peptidase_S8/S53_dom_sf"/>
</dbReference>
<feature type="signal peptide" evidence="17">
    <location>
        <begin position="1"/>
        <end position="22"/>
    </location>
</feature>
<accession>A0AAJ0C860</accession>
<evidence type="ECO:0000256" key="8">
    <source>
        <dbReference type="ARBA" id="ARBA00022729"/>
    </source>
</evidence>
<dbReference type="GO" id="GO:0004252">
    <property type="term" value="F:serine-type endopeptidase activity"/>
    <property type="evidence" value="ECO:0007669"/>
    <property type="project" value="UniProtKB-UniRule"/>
</dbReference>
<keyword evidence="6 15" id="KW-0645">Protease</keyword>
<sequence length="594" mass="63630">MAPQVWTWLALLSALSLHTALGRVHEQLVAVPQGWSAAPSVSARGFATFTIALNTEFEGLEEKLLDVSTPGSPNYGKFLDREEVEALFPPPDDAAAKVVAWLEKNGITDYRVDGAFVDFSADIGTTNTLLKASYQHYSHSGGATKLRTLQYSIPDDLQSQIAFVDPGTFFGRPQLAPVVAPSRTKRSPQESPSKSKVDASCQTSITPSCLKQLYNVGDYKADPKSGSKIGFGSFLQESALYADLEQFETTFDIPSQNFTKVIIANATNSQDPSFGGYGEANLDVQTIIGVSHPLPVTEFLTGGSPPFIPTIGQPTDSDNQNEPYVPYYRFLLSKNNSELPQVISNSYGDQEDGVPEDYAKLTCNLIGLLGLRGITTIFSSGDGGVGGGCLAPDFKTVEFIADFPATCPYVTAIGGTSDSAPETAWNESSGGFSRYFDRPSWQDATVSAYLADHVSADTHAYYAPYANNFSGRAFPDVAAHSLDPDFAIVYDGVLDRSGGTSASAPVWAAVVGLLNDARLRAGKPQLGWLNPLIYGVARDTFVDITEGYTVGCQSSRNGAGLVPGARWNATAGWDPTTGFGTPDFQKLKELVLTL</sequence>
<dbReference type="InterPro" id="IPR023828">
    <property type="entry name" value="Peptidase_S8_Ser-AS"/>
</dbReference>
<proteinExistence type="predicted"/>
<keyword evidence="7 15" id="KW-0479">Metal-binding</keyword>
<feature type="domain" description="Peptidase S53" evidence="18">
    <location>
        <begin position="204"/>
        <end position="594"/>
    </location>
</feature>
<keyword evidence="12" id="KW-0843">Virulence</keyword>
<evidence type="ECO:0000256" key="15">
    <source>
        <dbReference type="PROSITE-ProRule" id="PRU01032"/>
    </source>
</evidence>
<evidence type="ECO:0000256" key="3">
    <source>
        <dbReference type="ARBA" id="ARBA00004239"/>
    </source>
</evidence>
<evidence type="ECO:0000256" key="16">
    <source>
        <dbReference type="SAM" id="MobiDB-lite"/>
    </source>
</evidence>
<evidence type="ECO:0000256" key="13">
    <source>
        <dbReference type="ARBA" id="ARBA00023145"/>
    </source>
</evidence>
<feature type="active site" description="Charge relay system" evidence="15">
    <location>
        <position position="283"/>
    </location>
</feature>
<feature type="binding site" evidence="15">
    <location>
        <position position="544"/>
    </location>
    <ligand>
        <name>Ca(2+)</name>
        <dbReference type="ChEBI" id="CHEBI:29108"/>
    </ligand>
</feature>
<feature type="chain" id="PRO_5042590892" description="tripeptidyl-peptidase II" evidence="17">
    <location>
        <begin position="23"/>
        <end position="594"/>
    </location>
</feature>
<dbReference type="GO" id="GO:0006508">
    <property type="term" value="P:proteolysis"/>
    <property type="evidence" value="ECO:0007669"/>
    <property type="project" value="UniProtKB-KW"/>
</dbReference>
<dbReference type="Proteomes" id="UP001244011">
    <property type="component" value="Unassembled WGS sequence"/>
</dbReference>
<reference evidence="19" key="1">
    <citation type="submission" date="2023-06" db="EMBL/GenBank/DDBJ databases">
        <title>Genome-scale phylogeny and comparative genomics of the fungal order Sordariales.</title>
        <authorList>
            <consortium name="Lawrence Berkeley National Laboratory"/>
            <person name="Hensen N."/>
            <person name="Bonometti L."/>
            <person name="Westerberg I."/>
            <person name="Brannstrom I.O."/>
            <person name="Guillou S."/>
            <person name="Cros-Aarteil S."/>
            <person name="Calhoun S."/>
            <person name="Haridas S."/>
            <person name="Kuo A."/>
            <person name="Mondo S."/>
            <person name="Pangilinan J."/>
            <person name="Riley R."/>
            <person name="Labutti K."/>
            <person name="Andreopoulos B."/>
            <person name="Lipzen A."/>
            <person name="Chen C."/>
            <person name="Yanf M."/>
            <person name="Daum C."/>
            <person name="Ng V."/>
            <person name="Clum A."/>
            <person name="Steindorff A."/>
            <person name="Ohm R."/>
            <person name="Martin F."/>
            <person name="Silar P."/>
            <person name="Natvig D."/>
            <person name="Lalanne C."/>
            <person name="Gautier V."/>
            <person name="Ament-Velasquez S.L."/>
            <person name="Kruys A."/>
            <person name="Hutchinson M.I."/>
            <person name="Powell A.J."/>
            <person name="Barry K."/>
            <person name="Miller A.N."/>
            <person name="Grigoriev I.V."/>
            <person name="Debuchy R."/>
            <person name="Gladieux P."/>
            <person name="Thoren M.H."/>
            <person name="Johannesson H."/>
        </authorList>
    </citation>
    <scope>NUCLEOTIDE SEQUENCE</scope>
    <source>
        <strain evidence="19">8032-3</strain>
    </source>
</reference>
<comment type="cofactor">
    <cofactor evidence="15">
        <name>Ca(2+)</name>
        <dbReference type="ChEBI" id="CHEBI:29108"/>
    </cofactor>
    <text evidence="15">Binds 1 Ca(2+) ion per subunit.</text>
</comment>
<evidence type="ECO:0000256" key="1">
    <source>
        <dbReference type="ARBA" id="ARBA00001910"/>
    </source>
</evidence>
<dbReference type="Gene3D" id="3.40.50.200">
    <property type="entry name" value="Peptidase S8/S53 domain"/>
    <property type="match status" value="1"/>
</dbReference>
<evidence type="ECO:0000256" key="6">
    <source>
        <dbReference type="ARBA" id="ARBA00022670"/>
    </source>
</evidence>
<dbReference type="PROSITE" id="PS51695">
    <property type="entry name" value="SEDOLISIN"/>
    <property type="match status" value="1"/>
</dbReference>
<keyword evidence="14" id="KW-0325">Glycoprotein</keyword>
<dbReference type="AlphaFoldDB" id="A0AAJ0C860"/>
<feature type="binding site" evidence="15">
    <location>
        <position position="543"/>
    </location>
    <ligand>
        <name>Ca(2+)</name>
        <dbReference type="ChEBI" id="CHEBI:29108"/>
    </ligand>
</feature>
<evidence type="ECO:0000256" key="11">
    <source>
        <dbReference type="ARBA" id="ARBA00022837"/>
    </source>
</evidence>
<comment type="function">
    <text evidence="2">Secreted tripeptidyl-peptidase which degrades proteins at acidic pHs and is involved in virulence.</text>
</comment>
<dbReference type="SUPFAM" id="SSF54897">
    <property type="entry name" value="Protease propeptides/inhibitors"/>
    <property type="match status" value="1"/>
</dbReference>
<feature type="compositionally biased region" description="Polar residues" evidence="16">
    <location>
        <begin position="189"/>
        <end position="199"/>
    </location>
</feature>
<evidence type="ECO:0000259" key="18">
    <source>
        <dbReference type="PROSITE" id="PS51695"/>
    </source>
</evidence>
<evidence type="ECO:0000256" key="12">
    <source>
        <dbReference type="ARBA" id="ARBA00023026"/>
    </source>
</evidence>
<gene>
    <name evidence="19" type="ORF">QBC33DRAFT_616116</name>
</gene>
<dbReference type="Pfam" id="PF09286">
    <property type="entry name" value="Pro-kuma_activ"/>
    <property type="match status" value="1"/>
</dbReference>
<feature type="active site" description="Charge relay system" evidence="15">
    <location>
        <position position="279"/>
    </location>
</feature>
<keyword evidence="10 15" id="KW-0720">Serine protease</keyword>
<name>A0AAJ0C860_9PEZI</name>
<evidence type="ECO:0000256" key="10">
    <source>
        <dbReference type="ARBA" id="ARBA00022825"/>
    </source>
</evidence>
<keyword evidence="5" id="KW-0964">Secreted</keyword>
<dbReference type="PROSITE" id="PS00138">
    <property type="entry name" value="SUBTILASE_SER"/>
    <property type="match status" value="1"/>
</dbReference>
<dbReference type="InterPro" id="IPR015366">
    <property type="entry name" value="S53_propep"/>
</dbReference>